<evidence type="ECO:0000313" key="5">
    <source>
        <dbReference type="Proteomes" id="UP001157133"/>
    </source>
</evidence>
<dbReference type="NCBIfam" id="TIGR00732">
    <property type="entry name" value="dprA"/>
    <property type="match status" value="1"/>
</dbReference>
<dbReference type="SUPFAM" id="SSF102405">
    <property type="entry name" value="MCP/YpsA-like"/>
    <property type="match status" value="1"/>
</dbReference>
<dbReference type="Gene3D" id="1.10.10.10">
    <property type="entry name" value="Winged helix-like DNA-binding domain superfamily/Winged helix DNA-binding domain"/>
    <property type="match status" value="1"/>
</dbReference>
<comment type="similarity">
    <text evidence="1">Belongs to the DprA/Smf family.</text>
</comment>
<accession>A0ABQ6H1C7</accession>
<evidence type="ECO:0000259" key="3">
    <source>
        <dbReference type="Pfam" id="PF17782"/>
    </source>
</evidence>
<keyword evidence="5" id="KW-1185">Reference proteome</keyword>
<dbReference type="InterPro" id="IPR041614">
    <property type="entry name" value="DprA_WH"/>
</dbReference>
<sequence length="369" mass="40052">MPKSPTHYWLAVKLIPRLSHRKKLALVEEFGLFSLFEKPMALSALPLTDKQKAAIHHPNWLFIEQVLANAHAAQADIIHFDDDRYPPLLKEIHDPPFVLFAKGNTRLLTSEQIAIVGSRSCSMTGKEIANSFARSLAANNITVTSGLALGIDAAAHQGALSSTGRTIAVVATGIDLVYPARHRQLVNKILEKGGLIISEFLPKTVAKQGHFPRRNRIISGMSLGVLVIEAKNKSGSLITARMALEQNRDVFAIPGSIRNEMSEGCHTLIKQGAKLVSEVADITNEVALSFSALKMPENDSGKNECEKTNDRGLLIDSLLASVGDEITPIDVVVSRTQLPIEEVTSRLTVLELRGLVAAVPGGYLKLTRG</sequence>
<dbReference type="RefSeq" id="WP_284205879.1">
    <property type="nucleotide sequence ID" value="NZ_BSSU01000001.1"/>
</dbReference>
<dbReference type="Proteomes" id="UP001157133">
    <property type="component" value="Unassembled WGS sequence"/>
</dbReference>
<organism evidence="4 5">
    <name type="scientific">Thalassotalea eurytherma</name>
    <dbReference type="NCBI Taxonomy" id="1144278"/>
    <lineage>
        <taxon>Bacteria</taxon>
        <taxon>Pseudomonadati</taxon>
        <taxon>Pseudomonadota</taxon>
        <taxon>Gammaproteobacteria</taxon>
        <taxon>Alteromonadales</taxon>
        <taxon>Colwelliaceae</taxon>
        <taxon>Thalassotalea</taxon>
    </lineage>
</organism>
<dbReference type="EMBL" id="BSSU01000001">
    <property type="protein sequence ID" value="GLX80560.1"/>
    <property type="molecule type" value="Genomic_DNA"/>
</dbReference>
<dbReference type="Gene3D" id="3.40.50.450">
    <property type="match status" value="1"/>
</dbReference>
<reference evidence="4 5" key="1">
    <citation type="submission" date="2023-03" db="EMBL/GenBank/DDBJ databases">
        <title>Draft genome sequence of Thalassotalea eurytherma JCM 18482T.</title>
        <authorList>
            <person name="Sawabe T."/>
        </authorList>
    </citation>
    <scope>NUCLEOTIDE SEQUENCE [LARGE SCALE GENOMIC DNA]</scope>
    <source>
        <strain evidence="4 5">JCM 18482</strain>
    </source>
</reference>
<protein>
    <submittedName>
        <fullName evidence="4">DNA protecting protein DprA</fullName>
    </submittedName>
</protein>
<dbReference type="Pfam" id="PF17782">
    <property type="entry name" value="WHD_DprA"/>
    <property type="match status" value="1"/>
</dbReference>
<name>A0ABQ6H1C7_9GAMM</name>
<dbReference type="InterPro" id="IPR057666">
    <property type="entry name" value="DrpA_SLOG"/>
</dbReference>
<proteinExistence type="inferred from homology"/>
<dbReference type="Pfam" id="PF02481">
    <property type="entry name" value="DNA_processg_A"/>
    <property type="match status" value="1"/>
</dbReference>
<comment type="caution">
    <text evidence="4">The sequence shown here is derived from an EMBL/GenBank/DDBJ whole genome shotgun (WGS) entry which is preliminary data.</text>
</comment>
<feature type="domain" description="DprA winged helix" evidence="3">
    <location>
        <begin position="317"/>
        <end position="362"/>
    </location>
</feature>
<dbReference type="InterPro" id="IPR036388">
    <property type="entry name" value="WH-like_DNA-bd_sf"/>
</dbReference>
<dbReference type="InterPro" id="IPR003488">
    <property type="entry name" value="DprA"/>
</dbReference>
<dbReference type="PANTHER" id="PTHR43022:SF1">
    <property type="entry name" value="PROTEIN SMF"/>
    <property type="match status" value="1"/>
</dbReference>
<feature type="domain" description="Smf/DprA SLOG" evidence="2">
    <location>
        <begin position="77"/>
        <end position="286"/>
    </location>
</feature>
<dbReference type="PANTHER" id="PTHR43022">
    <property type="entry name" value="PROTEIN SMF"/>
    <property type="match status" value="1"/>
</dbReference>
<evidence type="ECO:0000256" key="1">
    <source>
        <dbReference type="ARBA" id="ARBA00006525"/>
    </source>
</evidence>
<evidence type="ECO:0000259" key="2">
    <source>
        <dbReference type="Pfam" id="PF02481"/>
    </source>
</evidence>
<gene>
    <name evidence="4" type="ORF">theurythT_00120</name>
</gene>
<evidence type="ECO:0000313" key="4">
    <source>
        <dbReference type="EMBL" id="GLX80560.1"/>
    </source>
</evidence>